<keyword evidence="2" id="KW-1185">Reference proteome</keyword>
<dbReference type="EMBL" id="JARHTQ010000036">
    <property type="protein sequence ID" value="MDF2260546.1"/>
    <property type="molecule type" value="Genomic_DNA"/>
</dbReference>
<sequence>MRALTETERDIIRLVHEPGFPRWLEQIHAIGGCAHPIYLSGRKTIRDATGAVLQHYDTSHEPGGRLAVRCRNRRESRCPSCSRLHAGDTFHLVRSGLVGGKHVPTAVAGHPRLFVTLTAPSFGAVHRAGERCHPRREGGQCPHGRPVHCGAHHADTDPHVGQPLCPACYDYPGHVLWHAMAGRLWNRFCTEARRQLASSAGIPRSRLREHVLVGFAKVAEFQRRGAVHFHAVVRLDGPHGPGSPPPAWATGDLLEEAIRQAAATTYVRAPYTHALGEPVLRWGPQIDIHPIRGLVGDGAVSDSAVAAYVAKYVSKSISDAGGTDQRVRSLEEIQLLPVHAHLRALMLTCWRLGGLPELADLRLRAWAHTLGYRGHVLTKSRAYSTTYKALRAARADYLGDTSRGQGDGLVDGVDVESVWRFVGSGHTPGEAEIARGIAADREHAREEARFAGGGSGRPGVGVDL</sequence>
<protein>
    <submittedName>
        <fullName evidence="1">Plasmid replication initiator protein</fullName>
    </submittedName>
</protein>
<name>A0ABT5Z9N0_9ACTN</name>
<evidence type="ECO:0000313" key="1">
    <source>
        <dbReference type="EMBL" id="MDF2260546.1"/>
    </source>
</evidence>
<accession>A0ABT5Z9N0</accession>
<gene>
    <name evidence="1" type="ORF">P2L57_34020</name>
</gene>
<organism evidence="1 2">
    <name type="scientific">Streptantibioticus ferralitis</name>
    <dbReference type="NCBI Taxonomy" id="236510"/>
    <lineage>
        <taxon>Bacteria</taxon>
        <taxon>Bacillati</taxon>
        <taxon>Actinomycetota</taxon>
        <taxon>Actinomycetes</taxon>
        <taxon>Kitasatosporales</taxon>
        <taxon>Streptomycetaceae</taxon>
        <taxon>Streptantibioticus</taxon>
    </lineage>
</organism>
<dbReference type="InterPro" id="IPR046828">
    <property type="entry name" value="RepSA"/>
</dbReference>
<dbReference type="Proteomes" id="UP001220022">
    <property type="component" value="Unassembled WGS sequence"/>
</dbReference>
<dbReference type="Pfam" id="PF20199">
    <property type="entry name" value="RepSA"/>
    <property type="match status" value="1"/>
</dbReference>
<reference evidence="1 2" key="1">
    <citation type="submission" date="2023-03" db="EMBL/GenBank/DDBJ databases">
        <title>Draft genome sequence of type strain Streptomyces ferralitis JCM 14344.</title>
        <authorList>
            <person name="Klaysubun C."/>
            <person name="Duangmal K."/>
        </authorList>
    </citation>
    <scope>NUCLEOTIDE SEQUENCE [LARGE SCALE GENOMIC DNA]</scope>
    <source>
        <strain evidence="1 2">JCM 14344</strain>
    </source>
</reference>
<proteinExistence type="predicted"/>
<evidence type="ECO:0000313" key="2">
    <source>
        <dbReference type="Proteomes" id="UP001220022"/>
    </source>
</evidence>
<comment type="caution">
    <text evidence="1">The sequence shown here is derived from an EMBL/GenBank/DDBJ whole genome shotgun (WGS) entry which is preliminary data.</text>
</comment>